<evidence type="ECO:0000256" key="4">
    <source>
        <dbReference type="ARBA" id="ARBA00022475"/>
    </source>
</evidence>
<protein>
    <submittedName>
        <fullName evidence="10">Preprotein translocase subunit YajC</fullName>
    </submittedName>
</protein>
<keyword evidence="3" id="KW-0813">Transport</keyword>
<dbReference type="PANTHER" id="PTHR33909">
    <property type="entry name" value="SEC TRANSLOCON ACCESSORY COMPLEX SUBUNIT YAJC"/>
    <property type="match status" value="1"/>
</dbReference>
<reference evidence="10 11" key="1">
    <citation type="journal article" date="2016" name="Nat. Commun.">
        <title>Thousands of microbial genomes shed light on interconnected biogeochemical processes in an aquifer system.</title>
        <authorList>
            <person name="Anantharaman K."/>
            <person name="Brown C.T."/>
            <person name="Hug L.A."/>
            <person name="Sharon I."/>
            <person name="Castelle C.J."/>
            <person name="Probst A.J."/>
            <person name="Thomas B.C."/>
            <person name="Singh A."/>
            <person name="Wilkins M.J."/>
            <person name="Karaoz U."/>
            <person name="Brodie E.L."/>
            <person name="Williams K.H."/>
            <person name="Hubbard S.S."/>
            <person name="Banfield J.F."/>
        </authorList>
    </citation>
    <scope>NUCLEOTIDE SEQUENCE [LARGE SCALE GENOMIC DNA]</scope>
    <source>
        <strain evidence="11">RBG_16_55_9</strain>
    </source>
</reference>
<evidence type="ECO:0000256" key="1">
    <source>
        <dbReference type="ARBA" id="ARBA00004162"/>
    </source>
</evidence>
<evidence type="ECO:0000313" key="11">
    <source>
        <dbReference type="Proteomes" id="UP000179157"/>
    </source>
</evidence>
<dbReference type="AlphaFoldDB" id="A0A1F5US54"/>
<name>A0A1F5US54_FRAXR</name>
<evidence type="ECO:0000256" key="8">
    <source>
        <dbReference type="ARBA" id="ARBA00023010"/>
    </source>
</evidence>
<evidence type="ECO:0000256" key="9">
    <source>
        <dbReference type="ARBA" id="ARBA00023136"/>
    </source>
</evidence>
<dbReference type="STRING" id="1817864.A2Z21_05225"/>
<proteinExistence type="inferred from homology"/>
<evidence type="ECO:0000256" key="3">
    <source>
        <dbReference type="ARBA" id="ARBA00022448"/>
    </source>
</evidence>
<dbReference type="PANTHER" id="PTHR33909:SF1">
    <property type="entry name" value="SEC TRANSLOCON ACCESSORY COMPLEX SUBUNIT YAJC"/>
    <property type="match status" value="1"/>
</dbReference>
<dbReference type="GO" id="GO:0015031">
    <property type="term" value="P:protein transport"/>
    <property type="evidence" value="ECO:0007669"/>
    <property type="project" value="UniProtKB-KW"/>
</dbReference>
<evidence type="ECO:0000256" key="5">
    <source>
        <dbReference type="ARBA" id="ARBA00022692"/>
    </source>
</evidence>
<comment type="similarity">
    <text evidence="2">Belongs to the YajC family.</text>
</comment>
<keyword evidence="9" id="KW-0472">Membrane</keyword>
<accession>A0A1F5US54</accession>
<organism evidence="10 11">
    <name type="scientific">Fraserbacteria sp. (strain RBG_16_55_9)</name>
    <dbReference type="NCBI Taxonomy" id="1817864"/>
    <lineage>
        <taxon>Bacteria</taxon>
        <taxon>Candidatus Fraseribacteriota</taxon>
    </lineage>
</organism>
<keyword evidence="5" id="KW-0812">Transmembrane</keyword>
<keyword evidence="8" id="KW-0811">Translocation</keyword>
<keyword evidence="4" id="KW-1003">Cell membrane</keyword>
<comment type="subcellular location">
    <subcellularLocation>
        <location evidence="1">Cell membrane</location>
        <topology evidence="1">Single-pass membrane protein</topology>
    </subcellularLocation>
</comment>
<keyword evidence="6" id="KW-0653">Protein transport</keyword>
<evidence type="ECO:0000256" key="7">
    <source>
        <dbReference type="ARBA" id="ARBA00022989"/>
    </source>
</evidence>
<evidence type="ECO:0000313" key="10">
    <source>
        <dbReference type="EMBL" id="OGF53994.1"/>
    </source>
</evidence>
<sequence length="74" mass="8697">MVAVFYFLLIRPERKRRQQHQELTESLKRGDKVITMGGICGVIKKVDKDRVWVEVEENVTLKLIRDSIVEKEKA</sequence>
<comment type="caution">
    <text evidence="10">The sequence shown here is derived from an EMBL/GenBank/DDBJ whole genome shotgun (WGS) entry which is preliminary data.</text>
</comment>
<dbReference type="EMBL" id="MFGX01000092">
    <property type="protein sequence ID" value="OGF53994.1"/>
    <property type="molecule type" value="Genomic_DNA"/>
</dbReference>
<dbReference type="NCBIfam" id="TIGR00739">
    <property type="entry name" value="yajC"/>
    <property type="match status" value="1"/>
</dbReference>
<dbReference type="SMART" id="SM01323">
    <property type="entry name" value="YajC"/>
    <property type="match status" value="1"/>
</dbReference>
<dbReference type="Pfam" id="PF02699">
    <property type="entry name" value="YajC"/>
    <property type="match status" value="1"/>
</dbReference>
<dbReference type="Proteomes" id="UP000179157">
    <property type="component" value="Unassembled WGS sequence"/>
</dbReference>
<gene>
    <name evidence="10" type="ORF">A2Z21_05225</name>
</gene>
<evidence type="ECO:0000256" key="6">
    <source>
        <dbReference type="ARBA" id="ARBA00022927"/>
    </source>
</evidence>
<evidence type="ECO:0000256" key="2">
    <source>
        <dbReference type="ARBA" id="ARBA00006742"/>
    </source>
</evidence>
<dbReference type="InterPro" id="IPR003849">
    <property type="entry name" value="Preprotein_translocase_YajC"/>
</dbReference>
<keyword evidence="7" id="KW-1133">Transmembrane helix</keyword>
<dbReference type="GO" id="GO:0005886">
    <property type="term" value="C:plasma membrane"/>
    <property type="evidence" value="ECO:0007669"/>
    <property type="project" value="UniProtKB-SubCell"/>
</dbReference>